<dbReference type="Gene3D" id="3.40.50.12480">
    <property type="match status" value="1"/>
</dbReference>
<accession>A0A5P8E3V0</accession>
<dbReference type="InterPro" id="IPR053139">
    <property type="entry name" value="Surface_bspA-like"/>
</dbReference>
<dbReference type="EMBL" id="CP033459">
    <property type="protein sequence ID" value="QFQ11687.1"/>
    <property type="molecule type" value="Genomic_DNA"/>
</dbReference>
<evidence type="ECO:0000313" key="2">
    <source>
        <dbReference type="EMBL" id="QFQ11687.1"/>
    </source>
</evidence>
<dbReference type="PANTHER" id="PTHR45661:SF3">
    <property type="entry name" value="IG-LIKE DOMAIN-CONTAINING PROTEIN"/>
    <property type="match status" value="1"/>
</dbReference>
<evidence type="ECO:0000313" key="3">
    <source>
        <dbReference type="Proteomes" id="UP000249375"/>
    </source>
</evidence>
<dbReference type="Proteomes" id="UP000249375">
    <property type="component" value="Chromosome"/>
</dbReference>
<dbReference type="SUPFAM" id="SSF52058">
    <property type="entry name" value="L domain-like"/>
    <property type="match status" value="1"/>
</dbReference>
<keyword evidence="1" id="KW-0732">Signal</keyword>
<dbReference type="PROSITE" id="PS51257">
    <property type="entry name" value="PROKAR_LIPOPROTEIN"/>
    <property type="match status" value="1"/>
</dbReference>
<dbReference type="PANTHER" id="PTHR45661">
    <property type="entry name" value="SURFACE ANTIGEN"/>
    <property type="match status" value="1"/>
</dbReference>
<proteinExistence type="predicted"/>
<reference evidence="2 3" key="1">
    <citation type="submission" date="2018-11" db="EMBL/GenBank/DDBJ databases">
        <authorList>
            <person name="Na S.W."/>
            <person name="Baik M."/>
        </authorList>
    </citation>
    <scope>NUCLEOTIDE SEQUENCE [LARGE SCALE GENOMIC DNA]</scope>
    <source>
        <strain evidence="2 3">E39</strain>
    </source>
</reference>
<feature type="signal peptide" evidence="1">
    <location>
        <begin position="1"/>
        <end position="24"/>
    </location>
</feature>
<dbReference type="InterPro" id="IPR032675">
    <property type="entry name" value="LRR_dom_sf"/>
</dbReference>
<feature type="chain" id="PRO_5024307715" evidence="1">
    <location>
        <begin position="25"/>
        <end position="627"/>
    </location>
</feature>
<organism evidence="2 3">
    <name type="scientific">Pseudoprevotella muciniphila</name>
    <dbReference type="NCBI Taxonomy" id="2133944"/>
    <lineage>
        <taxon>Bacteria</taxon>
        <taxon>Pseudomonadati</taxon>
        <taxon>Bacteroidota</taxon>
        <taxon>Bacteroidia</taxon>
        <taxon>Bacteroidales</taxon>
        <taxon>Prevotellaceae</taxon>
        <taxon>Pseudoprevotella</taxon>
    </lineage>
</organism>
<keyword evidence="3" id="KW-1185">Reference proteome</keyword>
<dbReference type="KEGG" id="alq:C7Y71_000845"/>
<dbReference type="AlphaFoldDB" id="A0A5P8E3V0"/>
<dbReference type="Gene3D" id="3.80.10.10">
    <property type="entry name" value="Ribonuclease Inhibitor"/>
    <property type="match status" value="4"/>
</dbReference>
<gene>
    <name evidence="2" type="ORF">C7Y71_000845</name>
</gene>
<evidence type="ECO:0000256" key="1">
    <source>
        <dbReference type="SAM" id="SignalP"/>
    </source>
</evidence>
<sequence length="627" mass="68500">MIMKPKLLLMILMAVSTFTFTSCGEDYDEIVNGGTEANNGNGSQNDNTASAQWPKVKFDTYHVAQGGTLPYLIGEDRKSLITHLKVTGFVNSDDLNFIRMMTGLSFKSGTLQYLDLSEARIVAGGVGYSVGYGNIEVETDKITECLFANCPKLEGIRLPNTLKGIGEGAFYNCQRLKIVEIPNSVKYIGIDPDDPGAYFYDGQFYNSYNYGAFEECKNLVSINISNNVSIIPGRTFKNCSSLSSITIPKSVTYIGLTNRYDGGGSGKESINYNDAFYGCESLSAINVEEGNTTYDSRNNCNAIIEKKSNKLMKGCINTTIPNSVTAIGRCAFDGCSKLKSITIPNSVTSIEKDAFEGCTGLTSVNITDLVSWCKIDFDCYSYLIDAFHSSYHYGSNPLTLAHHLYLNGKEIKELQIPNTITEIKEDAFNGCTGLISITIPNSVTTIGYRAFNGCNSISNVTINSNSILSETSYSRRVSGIFGSQVKSYTIGDDVKSIGSYAFYDCSSMTSVSIPNSVTSIGSSAFRGCSGLTSLTIPNYLTEIKDYAFYSCSGLTSITIPASVTLISYDAFNGCRNIKEIHMKPITPPSVYNYEALGNYNATVYIPKGSKESYNKYPWTDFKAIIEE</sequence>
<dbReference type="OrthoDB" id="1058315at2"/>
<protein>
    <submittedName>
        <fullName evidence="2">Leucine-rich repeat domain-containing protein</fullName>
    </submittedName>
</protein>
<dbReference type="InterPro" id="IPR026906">
    <property type="entry name" value="LRR_5"/>
</dbReference>
<dbReference type="Pfam" id="PF13306">
    <property type="entry name" value="LRR_5"/>
    <property type="match status" value="5"/>
</dbReference>
<name>A0A5P8E3V0_9BACT</name>